<proteinExistence type="predicted"/>
<organism evidence="2 3">
    <name type="scientific">Ceratopteris richardii</name>
    <name type="common">Triangle waterfern</name>
    <dbReference type="NCBI Taxonomy" id="49495"/>
    <lineage>
        <taxon>Eukaryota</taxon>
        <taxon>Viridiplantae</taxon>
        <taxon>Streptophyta</taxon>
        <taxon>Embryophyta</taxon>
        <taxon>Tracheophyta</taxon>
        <taxon>Polypodiopsida</taxon>
        <taxon>Polypodiidae</taxon>
        <taxon>Polypodiales</taxon>
        <taxon>Pteridineae</taxon>
        <taxon>Pteridaceae</taxon>
        <taxon>Parkerioideae</taxon>
        <taxon>Ceratopteris</taxon>
    </lineage>
</organism>
<sequence length="160" mass="16308">MSVASASGDTPSDLPLFFHVLISCPPMVSFFCESLHLFFQSFDFIHDLFFGLKAGGMGKTGAEGGNRGNTKGGERGQGEGGGNGGGRASGKRVAGAWRAGGASRVSQGRESGFRGGAARVSQGRVAGGALLGFRRGSREDNPGGGGTPMFHHVVVGCPYA</sequence>
<dbReference type="AlphaFoldDB" id="A0A8T2S683"/>
<name>A0A8T2S683_CERRI</name>
<accession>A0A8T2S683</accession>
<evidence type="ECO:0000313" key="3">
    <source>
        <dbReference type="Proteomes" id="UP000825935"/>
    </source>
</evidence>
<gene>
    <name evidence="2" type="ORF">KP509_22G053200</name>
</gene>
<feature type="compositionally biased region" description="Gly residues" evidence="1">
    <location>
        <begin position="78"/>
        <end position="88"/>
    </location>
</feature>
<reference evidence="2" key="1">
    <citation type="submission" date="2021-08" db="EMBL/GenBank/DDBJ databases">
        <title>WGS assembly of Ceratopteris richardii.</title>
        <authorList>
            <person name="Marchant D.B."/>
            <person name="Chen G."/>
            <person name="Jenkins J."/>
            <person name="Shu S."/>
            <person name="Leebens-Mack J."/>
            <person name="Grimwood J."/>
            <person name="Schmutz J."/>
            <person name="Soltis P."/>
            <person name="Soltis D."/>
            <person name="Chen Z.-H."/>
        </authorList>
    </citation>
    <scope>NUCLEOTIDE SEQUENCE</scope>
    <source>
        <strain evidence="2">Whitten #5841</strain>
        <tissue evidence="2">Leaf</tissue>
    </source>
</reference>
<feature type="region of interest" description="Disordered" evidence="1">
    <location>
        <begin position="59"/>
        <end position="118"/>
    </location>
</feature>
<dbReference type="Proteomes" id="UP000825935">
    <property type="component" value="Chromosome 22"/>
</dbReference>
<comment type="caution">
    <text evidence="2">The sequence shown here is derived from an EMBL/GenBank/DDBJ whole genome shotgun (WGS) entry which is preliminary data.</text>
</comment>
<feature type="compositionally biased region" description="Gly residues" evidence="1">
    <location>
        <begin position="59"/>
        <end position="71"/>
    </location>
</feature>
<dbReference type="EMBL" id="CM035427">
    <property type="protein sequence ID" value="KAH7307298.1"/>
    <property type="molecule type" value="Genomic_DNA"/>
</dbReference>
<evidence type="ECO:0000256" key="1">
    <source>
        <dbReference type="SAM" id="MobiDB-lite"/>
    </source>
</evidence>
<protein>
    <submittedName>
        <fullName evidence="2">Uncharacterized protein</fullName>
    </submittedName>
</protein>
<evidence type="ECO:0000313" key="2">
    <source>
        <dbReference type="EMBL" id="KAH7307298.1"/>
    </source>
</evidence>
<keyword evidence="3" id="KW-1185">Reference proteome</keyword>